<keyword evidence="2" id="KW-1185">Reference proteome</keyword>
<evidence type="ECO:0000313" key="2">
    <source>
        <dbReference type="Proteomes" id="UP001055811"/>
    </source>
</evidence>
<name>A0ACB9F985_CICIN</name>
<protein>
    <submittedName>
        <fullName evidence="1">Uncharacterized protein</fullName>
    </submittedName>
</protein>
<organism evidence="1 2">
    <name type="scientific">Cichorium intybus</name>
    <name type="common">Chicory</name>
    <dbReference type="NCBI Taxonomy" id="13427"/>
    <lineage>
        <taxon>Eukaryota</taxon>
        <taxon>Viridiplantae</taxon>
        <taxon>Streptophyta</taxon>
        <taxon>Embryophyta</taxon>
        <taxon>Tracheophyta</taxon>
        <taxon>Spermatophyta</taxon>
        <taxon>Magnoliopsida</taxon>
        <taxon>eudicotyledons</taxon>
        <taxon>Gunneridae</taxon>
        <taxon>Pentapetalae</taxon>
        <taxon>asterids</taxon>
        <taxon>campanulids</taxon>
        <taxon>Asterales</taxon>
        <taxon>Asteraceae</taxon>
        <taxon>Cichorioideae</taxon>
        <taxon>Cichorieae</taxon>
        <taxon>Cichoriinae</taxon>
        <taxon>Cichorium</taxon>
    </lineage>
</organism>
<dbReference type="Proteomes" id="UP001055811">
    <property type="component" value="Linkage Group LG03"/>
</dbReference>
<evidence type="ECO:0000313" key="1">
    <source>
        <dbReference type="EMBL" id="KAI3767390.1"/>
    </source>
</evidence>
<reference evidence="1 2" key="2">
    <citation type="journal article" date="2022" name="Mol. Ecol. Resour.">
        <title>The genomes of chicory, endive, great burdock and yacon provide insights into Asteraceae paleo-polyploidization history and plant inulin production.</title>
        <authorList>
            <person name="Fan W."/>
            <person name="Wang S."/>
            <person name="Wang H."/>
            <person name="Wang A."/>
            <person name="Jiang F."/>
            <person name="Liu H."/>
            <person name="Zhao H."/>
            <person name="Xu D."/>
            <person name="Zhang Y."/>
        </authorList>
    </citation>
    <scope>NUCLEOTIDE SEQUENCE [LARGE SCALE GENOMIC DNA]</scope>
    <source>
        <strain evidence="2">cv. Punajuju</strain>
        <tissue evidence="1">Leaves</tissue>
    </source>
</reference>
<accession>A0ACB9F985</accession>
<comment type="caution">
    <text evidence="1">The sequence shown here is derived from an EMBL/GenBank/DDBJ whole genome shotgun (WGS) entry which is preliminary data.</text>
</comment>
<gene>
    <name evidence="1" type="ORF">L2E82_17488</name>
</gene>
<proteinExistence type="predicted"/>
<dbReference type="EMBL" id="CM042011">
    <property type="protein sequence ID" value="KAI3767390.1"/>
    <property type="molecule type" value="Genomic_DNA"/>
</dbReference>
<sequence length="130" mass="14774">MKEPQDETGFRALTNPLMASRCPLRRAASLYNFVDFLSLLAKGEKDNEDHNLWFLLLLVRFHPSLLLLYSNPFGHTHRFEFRPTEDDHDDAPDDGISLSSSTLCFSSAFSCSYISLISVDSVPSWNSFSH</sequence>
<reference evidence="2" key="1">
    <citation type="journal article" date="2022" name="Mol. Ecol. Resour.">
        <title>The genomes of chicory, endive, great burdock and yacon provide insights into Asteraceae palaeo-polyploidization history and plant inulin production.</title>
        <authorList>
            <person name="Fan W."/>
            <person name="Wang S."/>
            <person name="Wang H."/>
            <person name="Wang A."/>
            <person name="Jiang F."/>
            <person name="Liu H."/>
            <person name="Zhao H."/>
            <person name="Xu D."/>
            <person name="Zhang Y."/>
        </authorList>
    </citation>
    <scope>NUCLEOTIDE SEQUENCE [LARGE SCALE GENOMIC DNA]</scope>
    <source>
        <strain evidence="2">cv. Punajuju</strain>
    </source>
</reference>